<sequence length="1210" mass="132132">MDENVDIDAAGVTTALERICALESRLRQAIQATHPLSSSFDKDFVAADREREALLVVREQLELLEDKLREYRSLDAQQADDKTMVLSQLDSLRRELVTAAHDNFSRVVFGKDVIKEVISFAEVNSSDQDKENDKADGPPTPTQGPAHHPTAHAPSTASFKSTPSRSPPSTMPPSSVRSERAPLEVRLPLNVSIEHGMPRLAHANSPPAASSPQQHGRRGLQAESPRHYGRSMQPDSPGSRFRGSSLPDSPPQNRLRSSRRADSPQRSSRGALEEADRIIYAARHARHPSREQQKERSSPQLEPGRVRDEELYSTTNGSSVYQFDPEYGGKVNLRRMQPQPPQPHYYHSPASHYQAHQERPRNRSLFPHEQTEDRSDDAASVTSSRSRMIPPKHSPPRQIVRLNHAASIGRPIPSHPSRSPVRPSRRGRLQGALGSLLATCGVIVAAGASTAAIVASFSMLGQAARSHGRSRVQRQEKWRALPGPEASPPGSLFAAPRHPAEPRQPDAHIQTAKHEPELKIEPECPRSPPHLPAPMSFVEFEVWGQGTLEKRTFYRAPLTEDQAHYLLRKEKERWTGKLTLRGSPYGLRGSTELDPAKTYVLCLTDPAGGPSSSASSPSVQQPADASGLAANRLNDYSDLRSTNLELAEQLLLAQNSAQTCAQLGGKFFQSLSYNTTLNSEALLTELKPDLAGVSPEKMAREVMEFIAEHWGLGWEKMAAAEKVLAEKMHAPRVQDPRLLIIPADGPQERPKRTANSTETASPKTLRTAKNTSPSKSGGPSLTPRQGPAALHMSADGPAAAVNAAEVQGAFCLLLRAVKHLFPDLPWHAWNTSGSGVDGHHGRLDLAFTFQSAVSWQQLLFLGELKASLRSGSEYMTALGQVMDRAVEMTAHQHTRPHCYAFVAGDDSLELLKVAREHGVVMRTGQQQFYWGADSPGLILLMKLLLAPQDVHGHQPDMRVVVETDAGRVEHVILLDIRQAEGSCVSSSNSSSSLTVPLQPNLHPGAQQPRHRPRRVAKLRGTKVWQGVLPGRGHDQLPQPVVLKFGRSTCINHEAAAIKTLRGLGTPNVIECVAVGAGDEPFICTAPLGRTLNRLDPAPVILSAIEAAAQTVKHMAGLEPPWVHRDLSLGNIIIDLDHGKAALPNGNTYIIDWVTAQPIDSGTCQLGDLTGATQRLRALFWASTQPCADGGYNSEVTPQQFLDALQPPDNT</sequence>
<feature type="compositionally biased region" description="Low complexity" evidence="2">
    <location>
        <begin position="344"/>
        <end position="354"/>
    </location>
</feature>
<dbReference type="InterPro" id="IPR011009">
    <property type="entry name" value="Kinase-like_dom_sf"/>
</dbReference>
<feature type="compositionally biased region" description="Low complexity" evidence="2">
    <location>
        <begin position="143"/>
        <end position="164"/>
    </location>
</feature>
<evidence type="ECO:0000313" key="4">
    <source>
        <dbReference type="Proteomes" id="UP001438707"/>
    </source>
</evidence>
<feature type="compositionally biased region" description="Polar residues" evidence="2">
    <location>
        <begin position="753"/>
        <end position="783"/>
    </location>
</feature>
<feature type="compositionally biased region" description="Basic and acidic residues" evidence="2">
    <location>
        <begin position="127"/>
        <end position="136"/>
    </location>
</feature>
<keyword evidence="4" id="KW-1185">Reference proteome</keyword>
<protein>
    <recommendedName>
        <fullName evidence="5">Protein kinase domain-containing protein</fullName>
    </recommendedName>
</protein>
<feature type="compositionally biased region" description="Basic and acidic residues" evidence="2">
    <location>
        <begin position="288"/>
        <end position="297"/>
    </location>
</feature>
<feature type="region of interest" description="Disordered" evidence="2">
    <location>
        <begin position="124"/>
        <end position="182"/>
    </location>
</feature>
<feature type="region of interest" description="Disordered" evidence="2">
    <location>
        <begin position="465"/>
        <end position="492"/>
    </location>
</feature>
<feature type="compositionally biased region" description="Polar residues" evidence="2">
    <location>
        <begin position="312"/>
        <end position="321"/>
    </location>
</feature>
<organism evidence="3 4">
    <name type="scientific">Apatococcus lobatus</name>
    <dbReference type="NCBI Taxonomy" id="904363"/>
    <lineage>
        <taxon>Eukaryota</taxon>
        <taxon>Viridiplantae</taxon>
        <taxon>Chlorophyta</taxon>
        <taxon>core chlorophytes</taxon>
        <taxon>Trebouxiophyceae</taxon>
        <taxon>Chlorellales</taxon>
        <taxon>Chlorellaceae</taxon>
        <taxon>Apatococcus</taxon>
    </lineage>
</organism>
<reference evidence="3 4" key="1">
    <citation type="journal article" date="2024" name="Nat. Commun.">
        <title>Phylogenomics reveals the evolutionary origins of lichenization in chlorophyte algae.</title>
        <authorList>
            <person name="Puginier C."/>
            <person name="Libourel C."/>
            <person name="Otte J."/>
            <person name="Skaloud P."/>
            <person name="Haon M."/>
            <person name="Grisel S."/>
            <person name="Petersen M."/>
            <person name="Berrin J.G."/>
            <person name="Delaux P.M."/>
            <person name="Dal Grande F."/>
            <person name="Keller J."/>
        </authorList>
    </citation>
    <scope>NUCLEOTIDE SEQUENCE [LARGE SCALE GENOMIC DNA]</scope>
    <source>
        <strain evidence="3 4">SAG 2145</strain>
    </source>
</reference>
<evidence type="ECO:0000256" key="1">
    <source>
        <dbReference type="SAM" id="Coils"/>
    </source>
</evidence>
<feature type="coiled-coil region" evidence="1">
    <location>
        <begin position="47"/>
        <end position="74"/>
    </location>
</feature>
<keyword evidence="1" id="KW-0175">Coiled coil</keyword>
<gene>
    <name evidence="3" type="ORF">WJX74_009912</name>
</gene>
<dbReference type="EMBL" id="JALJOS010000002">
    <property type="protein sequence ID" value="KAK9843292.1"/>
    <property type="molecule type" value="Genomic_DNA"/>
</dbReference>
<evidence type="ECO:0000256" key="2">
    <source>
        <dbReference type="SAM" id="MobiDB-lite"/>
    </source>
</evidence>
<name>A0AAW1SBU9_9CHLO</name>
<feature type="compositionally biased region" description="Low complexity" evidence="2">
    <location>
        <begin position="203"/>
        <end position="212"/>
    </location>
</feature>
<evidence type="ECO:0000313" key="3">
    <source>
        <dbReference type="EMBL" id="KAK9843292.1"/>
    </source>
</evidence>
<feature type="region of interest" description="Disordered" evidence="2">
    <location>
        <begin position="989"/>
        <end position="1012"/>
    </location>
</feature>
<feature type="compositionally biased region" description="Low complexity" evidence="2">
    <location>
        <begin position="407"/>
        <end position="422"/>
    </location>
</feature>
<feature type="region of interest" description="Disordered" evidence="2">
    <location>
        <begin position="199"/>
        <end position="427"/>
    </location>
</feature>
<accession>A0AAW1SBU9</accession>
<dbReference type="SUPFAM" id="SSF56112">
    <property type="entry name" value="Protein kinase-like (PK-like)"/>
    <property type="match status" value="1"/>
</dbReference>
<dbReference type="Proteomes" id="UP001438707">
    <property type="component" value="Unassembled WGS sequence"/>
</dbReference>
<evidence type="ECO:0008006" key="5">
    <source>
        <dbReference type="Google" id="ProtNLM"/>
    </source>
</evidence>
<comment type="caution">
    <text evidence="3">The sequence shown here is derived from an EMBL/GenBank/DDBJ whole genome shotgun (WGS) entry which is preliminary data.</text>
</comment>
<dbReference type="AlphaFoldDB" id="A0AAW1SBU9"/>
<feature type="region of interest" description="Disordered" evidence="2">
    <location>
        <begin position="739"/>
        <end position="791"/>
    </location>
</feature>
<proteinExistence type="predicted"/>